<feature type="region of interest" description="Disordered" evidence="1">
    <location>
        <begin position="1"/>
        <end position="22"/>
    </location>
</feature>
<evidence type="ECO:0000313" key="3">
    <source>
        <dbReference type="RefSeq" id="XP_030982710.1"/>
    </source>
</evidence>
<proteinExistence type="predicted"/>
<gene>
    <name evidence="3" type="ORF">PgNI_06627</name>
</gene>
<dbReference type="AlphaFoldDB" id="A0A6P8B6D3"/>
<protein>
    <submittedName>
        <fullName evidence="3">Uncharacterized protein</fullName>
    </submittedName>
</protein>
<dbReference type="GeneID" id="41961557"/>
<dbReference type="KEGG" id="pgri:PgNI_06627"/>
<organism evidence="2 3">
    <name type="scientific">Pyricularia grisea</name>
    <name type="common">Crabgrass-specific blast fungus</name>
    <name type="synonym">Magnaporthe grisea</name>
    <dbReference type="NCBI Taxonomy" id="148305"/>
    <lineage>
        <taxon>Eukaryota</taxon>
        <taxon>Fungi</taxon>
        <taxon>Dikarya</taxon>
        <taxon>Ascomycota</taxon>
        <taxon>Pezizomycotina</taxon>
        <taxon>Sordariomycetes</taxon>
        <taxon>Sordariomycetidae</taxon>
        <taxon>Magnaporthales</taxon>
        <taxon>Pyriculariaceae</taxon>
        <taxon>Pyricularia</taxon>
    </lineage>
</organism>
<feature type="region of interest" description="Disordered" evidence="1">
    <location>
        <begin position="59"/>
        <end position="80"/>
    </location>
</feature>
<evidence type="ECO:0000313" key="2">
    <source>
        <dbReference type="Proteomes" id="UP000515153"/>
    </source>
</evidence>
<reference evidence="2 3" key="1">
    <citation type="journal article" date="2019" name="Mol. Biol. Evol.">
        <title>Blast fungal genomes show frequent chromosomal changes, gene gains and losses, and effector gene turnover.</title>
        <authorList>
            <person name="Gomez Luciano L.B."/>
            <person name="Jason Tsai I."/>
            <person name="Chuma I."/>
            <person name="Tosa Y."/>
            <person name="Chen Y.H."/>
            <person name="Li J.Y."/>
            <person name="Li M.Y."/>
            <person name="Jade Lu M.Y."/>
            <person name="Nakayashiki H."/>
            <person name="Li W.H."/>
        </authorList>
    </citation>
    <scope>NUCLEOTIDE SEQUENCE [LARGE SCALE GENOMIC DNA]</scope>
    <source>
        <strain evidence="2 3">NI907</strain>
    </source>
</reference>
<name>A0A6P8B6D3_PYRGI</name>
<feature type="compositionally biased region" description="Polar residues" evidence="1">
    <location>
        <begin position="1"/>
        <end position="12"/>
    </location>
</feature>
<dbReference type="RefSeq" id="XP_030982710.1">
    <property type="nucleotide sequence ID" value="XM_031126648.1"/>
</dbReference>
<sequence>MQTNHKPSFCNTRKSKSGGLGTLSNDGQLIALLAVRNDAPRLLPRQPSLVASWRDVKVQRGSRPGHGGWSNKGILIINQH</sequence>
<dbReference type="Proteomes" id="UP000515153">
    <property type="component" value="Chromosome I"/>
</dbReference>
<accession>A0A6P8B6D3</accession>
<evidence type="ECO:0000256" key="1">
    <source>
        <dbReference type="SAM" id="MobiDB-lite"/>
    </source>
</evidence>
<reference evidence="3" key="3">
    <citation type="submission" date="2025-08" db="UniProtKB">
        <authorList>
            <consortium name="RefSeq"/>
        </authorList>
    </citation>
    <scope>IDENTIFICATION</scope>
    <source>
        <strain evidence="3">NI907</strain>
    </source>
</reference>
<reference evidence="3" key="2">
    <citation type="submission" date="2019-10" db="EMBL/GenBank/DDBJ databases">
        <authorList>
            <consortium name="NCBI Genome Project"/>
        </authorList>
    </citation>
    <scope>NUCLEOTIDE SEQUENCE</scope>
    <source>
        <strain evidence="3">NI907</strain>
    </source>
</reference>
<keyword evidence="2" id="KW-1185">Reference proteome</keyword>